<dbReference type="GO" id="GO:0016787">
    <property type="term" value="F:hydrolase activity"/>
    <property type="evidence" value="ECO:0007669"/>
    <property type="project" value="InterPro"/>
</dbReference>
<accession>I3ZE46</accession>
<evidence type="ECO:0000259" key="2">
    <source>
        <dbReference type="Pfam" id="PF18067"/>
    </source>
</evidence>
<dbReference type="Pfam" id="PF18067">
    <property type="entry name" value="Lipase_C"/>
    <property type="match status" value="1"/>
</dbReference>
<evidence type="ECO:0000313" key="4">
    <source>
        <dbReference type="Proteomes" id="UP000006056"/>
    </source>
</evidence>
<feature type="signal peptide" evidence="1">
    <location>
        <begin position="1"/>
        <end position="25"/>
    </location>
</feature>
<dbReference type="Proteomes" id="UP000006056">
    <property type="component" value="Chromosome"/>
</dbReference>
<dbReference type="InterPro" id="IPR029058">
    <property type="entry name" value="AB_hydrolase_fold"/>
</dbReference>
<evidence type="ECO:0000256" key="1">
    <source>
        <dbReference type="SAM" id="SignalP"/>
    </source>
</evidence>
<dbReference type="EMBL" id="CP003379">
    <property type="protein sequence ID" value="AFL87514.1"/>
    <property type="molecule type" value="Genomic_DNA"/>
</dbReference>
<organism evidence="3 4">
    <name type="scientific">Terriglobus roseus (strain DSM 18391 / NRRL B-41598 / KBS 63)</name>
    <dbReference type="NCBI Taxonomy" id="926566"/>
    <lineage>
        <taxon>Bacteria</taxon>
        <taxon>Pseudomonadati</taxon>
        <taxon>Acidobacteriota</taxon>
        <taxon>Terriglobia</taxon>
        <taxon>Terriglobales</taxon>
        <taxon>Acidobacteriaceae</taxon>
        <taxon>Terriglobus</taxon>
    </lineage>
</organism>
<protein>
    <recommendedName>
        <fullName evidence="2">AFL C-terminal domain-containing protein</fullName>
    </recommendedName>
</protein>
<name>I3ZE46_TERRK</name>
<dbReference type="Gene3D" id="3.40.50.1820">
    <property type="entry name" value="alpha/beta hydrolase"/>
    <property type="match status" value="1"/>
</dbReference>
<dbReference type="KEGG" id="trs:Terro_1204"/>
<dbReference type="InterPro" id="IPR002918">
    <property type="entry name" value="Lipase_EstA/Esterase_EstB"/>
</dbReference>
<dbReference type="GO" id="GO:0016042">
    <property type="term" value="P:lipid catabolic process"/>
    <property type="evidence" value="ECO:0007669"/>
    <property type="project" value="InterPro"/>
</dbReference>
<proteinExistence type="predicted"/>
<reference evidence="3 4" key="1">
    <citation type="submission" date="2012-06" db="EMBL/GenBank/DDBJ databases">
        <title>Complete genome of Terriglobus roseus DSM 18391.</title>
        <authorList>
            <consortium name="US DOE Joint Genome Institute (JGI-PGF)"/>
            <person name="Lucas S."/>
            <person name="Copeland A."/>
            <person name="Lapidus A."/>
            <person name="Glavina del Rio T."/>
            <person name="Dalin E."/>
            <person name="Tice H."/>
            <person name="Bruce D."/>
            <person name="Goodwin L."/>
            <person name="Pitluck S."/>
            <person name="Peters L."/>
            <person name="Mikhailova N."/>
            <person name="Munk A.C.C."/>
            <person name="Kyrpides N."/>
            <person name="Mavromatis K."/>
            <person name="Ivanova N."/>
            <person name="Brettin T."/>
            <person name="Detter J.C."/>
            <person name="Han C."/>
            <person name="Larimer F."/>
            <person name="Land M."/>
            <person name="Hauser L."/>
            <person name="Markowitz V."/>
            <person name="Cheng J.-F."/>
            <person name="Hugenholtz P."/>
            <person name="Woyke T."/>
            <person name="Wu D."/>
            <person name="Brambilla E."/>
            <person name="Klenk H.-P."/>
            <person name="Eisen J.A."/>
        </authorList>
    </citation>
    <scope>NUCLEOTIDE SEQUENCE [LARGE SCALE GENOMIC DNA]</scope>
    <source>
        <strain evidence="4">DSM 18391 / NRRL B-41598 / KBS 63</strain>
    </source>
</reference>
<feature type="domain" description="AFL C-terminal" evidence="2">
    <location>
        <begin position="267"/>
        <end position="354"/>
    </location>
</feature>
<feature type="chain" id="PRO_5003683754" description="AFL C-terminal domain-containing protein" evidence="1">
    <location>
        <begin position="26"/>
        <end position="450"/>
    </location>
</feature>
<dbReference type="RefSeq" id="WP_014785083.1">
    <property type="nucleotide sequence ID" value="NC_018014.1"/>
</dbReference>
<dbReference type="Pfam" id="PF01674">
    <property type="entry name" value="Lipase_2"/>
    <property type="match status" value="1"/>
</dbReference>
<dbReference type="AlphaFoldDB" id="I3ZE46"/>
<dbReference type="STRING" id="926566.Terro_1204"/>
<gene>
    <name evidence="3" type="ordered locus">Terro_1204</name>
</gene>
<dbReference type="InterPro" id="IPR040664">
    <property type="entry name" value="AFL_C"/>
</dbReference>
<evidence type="ECO:0000313" key="3">
    <source>
        <dbReference type="EMBL" id="AFL87514.1"/>
    </source>
</evidence>
<keyword evidence="4" id="KW-1185">Reference proteome</keyword>
<dbReference type="eggNOG" id="COG1075">
    <property type="taxonomic scope" value="Bacteria"/>
</dbReference>
<dbReference type="SUPFAM" id="SSF53474">
    <property type="entry name" value="alpha/beta-Hydrolases"/>
    <property type="match status" value="1"/>
</dbReference>
<dbReference type="Gene3D" id="2.60.40.2190">
    <property type="match status" value="1"/>
</dbReference>
<keyword evidence="1" id="KW-0732">Signal</keyword>
<sequence length="450" mass="48334">MRRFLSLTLMLAAVPFLGTASVAQASRANVTNSDVLPIIFVHGNGDDAAKWLGPIWLFESNGYPANKLYSVRFALPLARGDDSKDEAFRSSTVDSAAELSSFVTRVLLETKSQKVVLVGSSRGGLTIRNYIVNGGGRANVAAAILAGTPNHGVMAVDGSQNEFNGKGPFLQALNHASSDGSEVVPGIRFLTLRSDKLDKYAQPQSAAGGVGYEGPTLQGAENTVLPNLDHRELAFQPTAFAAMYTFVTGHKPAKLTVTPETNPTVSGVITGFAGPAPTNLPLAGVKLRIYPIDAANPQSTTTPLYETTTKEDGKWGPIQISSQQQYEFDMEYQGRHVRYFKSPLRRSSSLINLRFLPVPTSLGAAQAGAEAKGPELFVERPQGYFSRDRDPVLIEGKLAVEEPAGLPTRDAFLVNLPAAKPVRVSLRDEAITAIPSTDLSHDLPVVDFLW</sequence>
<dbReference type="HOGENOM" id="CLU_600881_0_0_0"/>